<feature type="transmembrane region" description="Helical" evidence="2">
    <location>
        <begin position="571"/>
        <end position="596"/>
    </location>
</feature>
<feature type="compositionally biased region" description="Polar residues" evidence="1">
    <location>
        <begin position="8"/>
        <end position="67"/>
    </location>
</feature>
<keyword evidence="4" id="KW-1185">Reference proteome</keyword>
<evidence type="ECO:0000313" key="4">
    <source>
        <dbReference type="Proteomes" id="UP001175271"/>
    </source>
</evidence>
<feature type="transmembrane region" description="Helical" evidence="2">
    <location>
        <begin position="446"/>
        <end position="465"/>
    </location>
</feature>
<name>A0AA39LTG2_9BILA</name>
<proteinExistence type="predicted"/>
<feature type="transmembrane region" description="Helical" evidence="2">
    <location>
        <begin position="178"/>
        <end position="205"/>
    </location>
</feature>
<feature type="compositionally biased region" description="Low complexity" evidence="1">
    <location>
        <begin position="387"/>
        <end position="402"/>
    </location>
</feature>
<feature type="compositionally biased region" description="Polar residues" evidence="1">
    <location>
        <begin position="326"/>
        <end position="386"/>
    </location>
</feature>
<keyword evidence="2" id="KW-1133">Transmembrane helix</keyword>
<accession>A0AA39LTG2</accession>
<feature type="region of interest" description="Disordered" evidence="1">
    <location>
        <begin position="284"/>
        <end position="439"/>
    </location>
</feature>
<feature type="transmembrane region" description="Helical" evidence="2">
    <location>
        <begin position="111"/>
        <end position="135"/>
    </location>
</feature>
<keyword evidence="2" id="KW-0472">Membrane</keyword>
<feature type="transmembrane region" description="Helical" evidence="2">
    <location>
        <begin position="235"/>
        <end position="260"/>
    </location>
</feature>
<feature type="region of interest" description="Disordered" evidence="1">
    <location>
        <begin position="614"/>
        <end position="665"/>
    </location>
</feature>
<comment type="caution">
    <text evidence="3">The sequence shown here is derived from an EMBL/GenBank/DDBJ whole genome shotgun (WGS) entry which is preliminary data.</text>
</comment>
<dbReference type="PANTHER" id="PTHR34851">
    <property type="entry name" value="PROTEIN CBG05235-RELATED"/>
    <property type="match status" value="1"/>
</dbReference>
<dbReference type="PANTHER" id="PTHR34851:SF5">
    <property type="entry name" value="MARVEL DOMAIN-CONTAINING PROTEIN"/>
    <property type="match status" value="1"/>
</dbReference>
<feature type="transmembrane region" description="Helical" evidence="2">
    <location>
        <begin position="711"/>
        <end position="735"/>
    </location>
</feature>
<feature type="transmembrane region" description="Helical" evidence="2">
    <location>
        <begin position="147"/>
        <end position="171"/>
    </location>
</feature>
<organism evidence="3 4">
    <name type="scientific">Steinernema hermaphroditum</name>
    <dbReference type="NCBI Taxonomy" id="289476"/>
    <lineage>
        <taxon>Eukaryota</taxon>
        <taxon>Metazoa</taxon>
        <taxon>Ecdysozoa</taxon>
        <taxon>Nematoda</taxon>
        <taxon>Chromadorea</taxon>
        <taxon>Rhabditida</taxon>
        <taxon>Tylenchina</taxon>
        <taxon>Panagrolaimomorpha</taxon>
        <taxon>Strongyloidoidea</taxon>
        <taxon>Steinernematidae</taxon>
        <taxon>Steinernema</taxon>
    </lineage>
</organism>
<feature type="transmembrane region" description="Helical" evidence="2">
    <location>
        <begin position="822"/>
        <end position="842"/>
    </location>
</feature>
<feature type="transmembrane region" description="Helical" evidence="2">
    <location>
        <begin position="514"/>
        <end position="541"/>
    </location>
</feature>
<evidence type="ECO:0000256" key="2">
    <source>
        <dbReference type="SAM" id="Phobius"/>
    </source>
</evidence>
<reference evidence="3" key="1">
    <citation type="submission" date="2023-06" db="EMBL/GenBank/DDBJ databases">
        <title>Genomic analysis of the entomopathogenic nematode Steinernema hermaphroditum.</title>
        <authorList>
            <person name="Schwarz E.M."/>
            <person name="Heppert J.K."/>
            <person name="Baniya A."/>
            <person name="Schwartz H.T."/>
            <person name="Tan C.-H."/>
            <person name="Antoshechkin I."/>
            <person name="Sternberg P.W."/>
            <person name="Goodrich-Blair H."/>
            <person name="Dillman A.R."/>
        </authorList>
    </citation>
    <scope>NUCLEOTIDE SEQUENCE</scope>
    <source>
        <strain evidence="3">PS9179</strain>
        <tissue evidence="3">Whole animal</tissue>
    </source>
</reference>
<feature type="transmembrane region" description="Helical" evidence="2">
    <location>
        <begin position="485"/>
        <end position="507"/>
    </location>
</feature>
<feature type="compositionally biased region" description="Low complexity" evidence="1">
    <location>
        <begin position="69"/>
        <end position="83"/>
    </location>
</feature>
<feature type="transmembrane region" description="Helical" evidence="2">
    <location>
        <begin position="741"/>
        <end position="761"/>
    </location>
</feature>
<dbReference type="Proteomes" id="UP001175271">
    <property type="component" value="Unassembled WGS sequence"/>
</dbReference>
<protein>
    <submittedName>
        <fullName evidence="3">Uncharacterized protein</fullName>
    </submittedName>
</protein>
<feature type="compositionally biased region" description="Polar residues" evidence="1">
    <location>
        <begin position="405"/>
        <end position="437"/>
    </location>
</feature>
<keyword evidence="2" id="KW-0812">Transmembrane</keyword>
<feature type="transmembrane region" description="Helical" evidence="2">
    <location>
        <begin position="768"/>
        <end position="792"/>
    </location>
</feature>
<dbReference type="EMBL" id="JAUCMV010000003">
    <property type="protein sequence ID" value="KAK0408664.1"/>
    <property type="molecule type" value="Genomic_DNA"/>
</dbReference>
<evidence type="ECO:0000256" key="1">
    <source>
        <dbReference type="SAM" id="MobiDB-lite"/>
    </source>
</evidence>
<feature type="compositionally biased region" description="Polar residues" evidence="1">
    <location>
        <begin position="297"/>
        <end position="319"/>
    </location>
</feature>
<feature type="region of interest" description="Disordered" evidence="1">
    <location>
        <begin position="1"/>
        <end position="100"/>
    </location>
</feature>
<gene>
    <name evidence="3" type="ORF">QR680_004084</name>
</gene>
<sequence>MSDPPSNPSTSPAVDQSTGPAAGQSTDQVVDQSTNAAGDQSTGPAVDQSTGPAVDQSTSPSADQSTGPAVDQSSDSAVDQSTDPSADQSSNPAVDQSSDAAVSSKPLDRFLGFRITIVAMFVGFLHLYYGVFMISATIVKLYYGSPIYFGLFAILWIPQTTVGIVVMIGVLRKNPRDLVLCLVIKSFEVCFITAIIAVAALVYLVSEPLAMNIARNMFRHPGDRQMRADELSGTIPYFSCFVIMGCVLLSCFPAITIRIIRQCRIYFIQLQTKKNAEDVELAEANTTTENGEAVEQAQANTTTENGEEVQQAQANSTEQNGEEVQQEQANTTTENGEEVQQAQANTTTENGEEVQQAQANTTTENGEEVQQAQANSTEQNGEEVQQAQANTTTENGETAEVTDPAGNQSTAPAGDQSTSPAQDQSSSPAVNQSTGPAVSSKPVDRFGGFHITTVAMLAGFLHLAYGLYTISVTLTELYLGAPTYIAWFGILWILQTIMGIVIVIGVLRKNPNNLLLCLVIKSLEISFFTATIAVAVLAILISKPLAMNIARNLFKHSGDQQNIADELSETISYVSCFVIIGCIILCGSSAITIRVIRQCRMYFIQLQSKKNSEDVELAEVTSTEESSEEVEEAEANSTEENSEEVERAQANSTEENREEVQLPQVTSAKKNGEEIALAQMSSTKDNSEEVELTEVNSTKENREEAELAEKASLIIGLFTIIGGSFNMINTFTAAFPMSIRLGMGVYNAVLIIFGCLLIAGVKKRKHHLLTPFIVLMYVVIATSLILLTLSIVGQFNIHWVVQHVDDPAIPHYLDDSETRARIGLAFMSLGFIILLLIPIWYLDIVKKCYLHLKHLAHLDRAEVVDDDAEMQKY</sequence>
<feature type="region of interest" description="Disordered" evidence="1">
    <location>
        <begin position="679"/>
        <end position="703"/>
    </location>
</feature>
<dbReference type="AlphaFoldDB" id="A0AA39LTG2"/>
<feature type="compositionally biased region" description="Acidic residues" evidence="1">
    <location>
        <begin position="625"/>
        <end position="634"/>
    </location>
</feature>
<evidence type="ECO:0000313" key="3">
    <source>
        <dbReference type="EMBL" id="KAK0408664.1"/>
    </source>
</evidence>